<keyword evidence="4" id="KW-0804">Transcription</keyword>
<dbReference type="GO" id="GO:0003700">
    <property type="term" value="F:DNA-binding transcription factor activity"/>
    <property type="evidence" value="ECO:0007669"/>
    <property type="project" value="InterPro"/>
</dbReference>
<keyword evidence="3" id="KW-0010">Activator</keyword>
<comment type="caution">
    <text evidence="6">The sequence shown here is derived from an EMBL/GenBank/DDBJ whole genome shotgun (WGS) entry which is preliminary data.</text>
</comment>
<dbReference type="AlphaFoldDB" id="A0A2N6PGE7"/>
<evidence type="ECO:0000259" key="5">
    <source>
        <dbReference type="PROSITE" id="PS50937"/>
    </source>
</evidence>
<dbReference type="SUPFAM" id="SSF89082">
    <property type="entry name" value="Antibiotic binding domain of TipA-like multidrug resistance regulators"/>
    <property type="match status" value="1"/>
</dbReference>
<dbReference type="RefSeq" id="WP_102162489.1">
    <property type="nucleotide sequence ID" value="NZ_JALXPL010000040.1"/>
</dbReference>
<dbReference type="PANTHER" id="PTHR30204">
    <property type="entry name" value="REDOX-CYCLING DRUG-SENSING TRANSCRIPTIONAL ACTIVATOR SOXR"/>
    <property type="match status" value="1"/>
</dbReference>
<dbReference type="Pfam" id="PF07739">
    <property type="entry name" value="TipAS"/>
    <property type="match status" value="1"/>
</dbReference>
<name>A0A2N6PGE7_9MICO</name>
<dbReference type="Proteomes" id="UP000235703">
    <property type="component" value="Unassembled WGS sequence"/>
</dbReference>
<dbReference type="InterPro" id="IPR012925">
    <property type="entry name" value="TipAS_dom"/>
</dbReference>
<evidence type="ECO:0000313" key="7">
    <source>
        <dbReference type="Proteomes" id="UP000235703"/>
    </source>
</evidence>
<dbReference type="InterPro" id="IPR047057">
    <property type="entry name" value="MerR_fam"/>
</dbReference>
<evidence type="ECO:0000256" key="2">
    <source>
        <dbReference type="ARBA" id="ARBA00023125"/>
    </source>
</evidence>
<dbReference type="SMART" id="SM00422">
    <property type="entry name" value="HTH_MERR"/>
    <property type="match status" value="1"/>
</dbReference>
<keyword evidence="2" id="KW-0238">DNA-binding</keyword>
<dbReference type="InterPro" id="IPR036244">
    <property type="entry name" value="TipA-like_antibiotic-bd"/>
</dbReference>
<evidence type="ECO:0000256" key="3">
    <source>
        <dbReference type="ARBA" id="ARBA00023159"/>
    </source>
</evidence>
<dbReference type="SUPFAM" id="SSF46955">
    <property type="entry name" value="Putative DNA-binding domain"/>
    <property type="match status" value="1"/>
</dbReference>
<dbReference type="Gene3D" id="1.10.490.50">
    <property type="entry name" value="Antibiotic binding domain of TipA-like multidrug resistance regulators"/>
    <property type="match status" value="1"/>
</dbReference>
<feature type="domain" description="HTH merR-type" evidence="5">
    <location>
        <begin position="7"/>
        <end position="76"/>
    </location>
</feature>
<dbReference type="OrthoDB" id="9809391at2"/>
<dbReference type="GO" id="GO:0003677">
    <property type="term" value="F:DNA binding"/>
    <property type="evidence" value="ECO:0007669"/>
    <property type="project" value="UniProtKB-KW"/>
</dbReference>
<sequence length="265" mass="29826">MDEHTTELTVGAAARLLDVSVRTLHHWDAIGLASPSERTWAGYRIYTAADMQRLRRVLIFRELGLPLAEIGRILDDPSVDLAVELAEQRASLLTRIDQLQRVVSAVERMMETTTMGKKLTAAEQAEILGPNWNPDWEAEAQQRWGQTDEWAQSEAIKQTMTTADWQRVKDDTEAFEAELAVAFTRGVEPGSQEANMLAERHRASIGQWFDMTIEKQVCISRLYVSDPRFAAHYDERADGLAAWLVEVIAAGAFARGVDPETAEWQ</sequence>
<dbReference type="Gene3D" id="1.10.1660.10">
    <property type="match status" value="1"/>
</dbReference>
<dbReference type="PROSITE" id="PS50937">
    <property type="entry name" value="HTH_MERR_2"/>
    <property type="match status" value="1"/>
</dbReference>
<evidence type="ECO:0000256" key="1">
    <source>
        <dbReference type="ARBA" id="ARBA00023015"/>
    </source>
</evidence>
<dbReference type="InterPro" id="IPR009061">
    <property type="entry name" value="DNA-bd_dom_put_sf"/>
</dbReference>
<reference evidence="6 7" key="1">
    <citation type="submission" date="2017-09" db="EMBL/GenBank/DDBJ databases">
        <title>Bacterial strain isolated from the female urinary microbiota.</title>
        <authorList>
            <person name="Thomas-White K."/>
            <person name="Kumar N."/>
            <person name="Forster S."/>
            <person name="Putonti C."/>
            <person name="Lawley T."/>
            <person name="Wolfe A.J."/>
        </authorList>
    </citation>
    <scope>NUCLEOTIDE SEQUENCE [LARGE SCALE GENOMIC DNA]</scope>
    <source>
        <strain evidence="6 7">UMB0680</strain>
    </source>
</reference>
<gene>
    <name evidence="6" type="ORF">CJ198_10070</name>
</gene>
<dbReference type="Pfam" id="PF13411">
    <property type="entry name" value="MerR_1"/>
    <property type="match status" value="1"/>
</dbReference>
<dbReference type="CDD" id="cd01106">
    <property type="entry name" value="HTH_TipAL-Mta"/>
    <property type="match status" value="1"/>
</dbReference>
<keyword evidence="7" id="KW-1185">Reference proteome</keyword>
<evidence type="ECO:0000256" key="4">
    <source>
        <dbReference type="ARBA" id="ARBA00023163"/>
    </source>
</evidence>
<keyword evidence="1" id="KW-0805">Transcription regulation</keyword>
<dbReference type="InterPro" id="IPR000551">
    <property type="entry name" value="MerR-type_HTH_dom"/>
</dbReference>
<proteinExistence type="predicted"/>
<dbReference type="PANTHER" id="PTHR30204:SF90">
    <property type="entry name" value="HTH-TYPE TRANSCRIPTIONAL ACTIVATOR MTA"/>
    <property type="match status" value="1"/>
</dbReference>
<dbReference type="EMBL" id="PNFZ01000005">
    <property type="protein sequence ID" value="PMB97733.1"/>
    <property type="molecule type" value="Genomic_DNA"/>
</dbReference>
<accession>A0A2N6PGE7</accession>
<protein>
    <submittedName>
        <fullName evidence="6">MerR family transcriptional regulator</fullName>
    </submittedName>
</protein>
<evidence type="ECO:0000313" key="6">
    <source>
        <dbReference type="EMBL" id="PMB97733.1"/>
    </source>
</evidence>
<organism evidence="6 7">
    <name type="scientific">Brevibacterium luteolum</name>
    <dbReference type="NCBI Taxonomy" id="199591"/>
    <lineage>
        <taxon>Bacteria</taxon>
        <taxon>Bacillati</taxon>
        <taxon>Actinomycetota</taxon>
        <taxon>Actinomycetes</taxon>
        <taxon>Micrococcales</taxon>
        <taxon>Brevibacteriaceae</taxon>
        <taxon>Brevibacterium</taxon>
    </lineage>
</organism>